<dbReference type="EMBL" id="ML994653">
    <property type="protein sequence ID" value="KAF2181327.1"/>
    <property type="molecule type" value="Genomic_DNA"/>
</dbReference>
<gene>
    <name evidence="1" type="ORF">K469DRAFT_589910</name>
</gene>
<dbReference type="OrthoDB" id="3774233at2759"/>
<reference evidence="1" key="1">
    <citation type="journal article" date="2020" name="Stud. Mycol.">
        <title>101 Dothideomycetes genomes: a test case for predicting lifestyles and emergence of pathogens.</title>
        <authorList>
            <person name="Haridas S."/>
            <person name="Albert R."/>
            <person name="Binder M."/>
            <person name="Bloem J."/>
            <person name="Labutti K."/>
            <person name="Salamov A."/>
            <person name="Andreopoulos B."/>
            <person name="Baker S."/>
            <person name="Barry K."/>
            <person name="Bills G."/>
            <person name="Bluhm B."/>
            <person name="Cannon C."/>
            <person name="Castanera R."/>
            <person name="Culley D."/>
            <person name="Daum C."/>
            <person name="Ezra D."/>
            <person name="Gonzalez J."/>
            <person name="Henrissat B."/>
            <person name="Kuo A."/>
            <person name="Liang C."/>
            <person name="Lipzen A."/>
            <person name="Lutzoni F."/>
            <person name="Magnuson J."/>
            <person name="Mondo S."/>
            <person name="Nolan M."/>
            <person name="Ohm R."/>
            <person name="Pangilinan J."/>
            <person name="Park H.-J."/>
            <person name="Ramirez L."/>
            <person name="Alfaro M."/>
            <person name="Sun H."/>
            <person name="Tritt A."/>
            <person name="Yoshinaga Y."/>
            <person name="Zwiers L.-H."/>
            <person name="Turgeon B."/>
            <person name="Goodwin S."/>
            <person name="Spatafora J."/>
            <person name="Crous P."/>
            <person name="Grigoriev I."/>
        </authorList>
    </citation>
    <scope>NUCLEOTIDE SEQUENCE</scope>
    <source>
        <strain evidence="1">CBS 207.26</strain>
    </source>
</reference>
<dbReference type="Proteomes" id="UP000800200">
    <property type="component" value="Unassembled WGS sequence"/>
</dbReference>
<sequence length="117" mass="13092">MGTGFNQEQNPAVTENMIKVWLFAQPAYWQGLSIDVPLRNCVSLSNNLIDGKVQSILVGGATVPEVLKRRDKWVCEFYDEYDCGDDDKLFSTGDGIYSLQSGGWWAKIHGVKCWVGD</sequence>
<dbReference type="AlphaFoldDB" id="A0A6A6DP21"/>
<evidence type="ECO:0000313" key="1">
    <source>
        <dbReference type="EMBL" id="KAF2181327.1"/>
    </source>
</evidence>
<keyword evidence="2" id="KW-1185">Reference proteome</keyword>
<protein>
    <submittedName>
        <fullName evidence="1">Uncharacterized protein</fullName>
    </submittedName>
</protein>
<organism evidence="1 2">
    <name type="scientific">Zopfia rhizophila CBS 207.26</name>
    <dbReference type="NCBI Taxonomy" id="1314779"/>
    <lineage>
        <taxon>Eukaryota</taxon>
        <taxon>Fungi</taxon>
        <taxon>Dikarya</taxon>
        <taxon>Ascomycota</taxon>
        <taxon>Pezizomycotina</taxon>
        <taxon>Dothideomycetes</taxon>
        <taxon>Dothideomycetes incertae sedis</taxon>
        <taxon>Zopfiaceae</taxon>
        <taxon>Zopfia</taxon>
    </lineage>
</organism>
<accession>A0A6A6DP21</accession>
<evidence type="ECO:0000313" key="2">
    <source>
        <dbReference type="Proteomes" id="UP000800200"/>
    </source>
</evidence>
<proteinExistence type="predicted"/>
<name>A0A6A6DP21_9PEZI</name>